<name>A0A327RB78_9FLAO</name>
<dbReference type="AlphaFoldDB" id="A0A327RB78"/>
<evidence type="ECO:0000259" key="3">
    <source>
        <dbReference type="Pfam" id="PF08338"/>
    </source>
</evidence>
<dbReference type="EMBL" id="QLLO01000007">
    <property type="protein sequence ID" value="RAJ13222.1"/>
    <property type="molecule type" value="Genomic_DNA"/>
</dbReference>
<dbReference type="SUPFAM" id="SSF51735">
    <property type="entry name" value="NAD(P)-binding Rossmann-fold domains"/>
    <property type="match status" value="1"/>
</dbReference>
<evidence type="ECO:0000259" key="2">
    <source>
        <dbReference type="Pfam" id="PF01370"/>
    </source>
</evidence>
<proteinExistence type="inferred from homology"/>
<dbReference type="InterPro" id="IPR036291">
    <property type="entry name" value="NAD(P)-bd_dom_sf"/>
</dbReference>
<sequence>MRILITGATGLIGSEIVKQCHANGIAVNYLTTSKSKLSKDQNYTGFYWNPSKNEIDTDCLNGVEAIIHLVGASISKRWTESYKKEILLSRTQTSQLLFNTLQNTSHQVKHLVSASAIGIYPSSFTNYYAEDHTEVSTSFLGQVVEQWEQAVDVFKALELKVAKVRIGLVLSAKGGALPEMAKPIKFGAGAAFGSGKQWQSWIHLTDLANLFLHVLENKLEGVYNGVAPNPKTNQQLTKAIAKQLNRPLFLPNIPKFAMKLILGEMYILLFESQRVSSKKIEDTGFNFKHYNLQRALEEEY</sequence>
<feature type="domain" description="NAD-dependent epimerase/dehydratase" evidence="2">
    <location>
        <begin position="3"/>
        <end position="223"/>
    </location>
</feature>
<dbReference type="RefSeq" id="WP_111660404.1">
    <property type="nucleotide sequence ID" value="NZ_QLLO01000007.1"/>
</dbReference>
<dbReference type="PANTHER" id="PTHR11092">
    <property type="entry name" value="SUGAR NUCLEOTIDE EPIMERASE RELATED"/>
    <property type="match status" value="1"/>
</dbReference>
<accession>A0A327RB78</accession>
<dbReference type="Pfam" id="PF08338">
    <property type="entry name" value="DUF1731"/>
    <property type="match status" value="1"/>
</dbReference>
<dbReference type="Pfam" id="PF01370">
    <property type="entry name" value="Epimerase"/>
    <property type="match status" value="1"/>
</dbReference>
<comment type="caution">
    <text evidence="4">The sequence shown here is derived from an EMBL/GenBank/DDBJ whole genome shotgun (WGS) entry which is preliminary data.</text>
</comment>
<dbReference type="Gene3D" id="3.40.50.720">
    <property type="entry name" value="NAD(P)-binding Rossmann-like Domain"/>
    <property type="match status" value="1"/>
</dbReference>
<dbReference type="InterPro" id="IPR010099">
    <property type="entry name" value="SDR39U1"/>
</dbReference>
<dbReference type="InterPro" id="IPR001509">
    <property type="entry name" value="Epimerase_deHydtase"/>
</dbReference>
<reference evidence="4 5" key="1">
    <citation type="submission" date="2018-06" db="EMBL/GenBank/DDBJ databases">
        <title>Genomic Encyclopedia of Archaeal and Bacterial Type Strains, Phase II (KMG-II): from individual species to whole genera.</title>
        <authorList>
            <person name="Goeker M."/>
        </authorList>
    </citation>
    <scope>NUCLEOTIDE SEQUENCE [LARGE SCALE GENOMIC DNA]</scope>
    <source>
        <strain evidence="4 5">DSM 24464</strain>
    </source>
</reference>
<keyword evidence="5" id="KW-1185">Reference proteome</keyword>
<dbReference type="Proteomes" id="UP000248703">
    <property type="component" value="Unassembled WGS sequence"/>
</dbReference>
<dbReference type="InterPro" id="IPR013549">
    <property type="entry name" value="DUF1731"/>
</dbReference>
<organism evidence="4 5">
    <name type="scientific">Olleya aquimaris</name>
    <dbReference type="NCBI Taxonomy" id="639310"/>
    <lineage>
        <taxon>Bacteria</taxon>
        <taxon>Pseudomonadati</taxon>
        <taxon>Bacteroidota</taxon>
        <taxon>Flavobacteriia</taxon>
        <taxon>Flavobacteriales</taxon>
        <taxon>Flavobacteriaceae</taxon>
    </lineage>
</organism>
<protein>
    <recommendedName>
        <fullName evidence="6">TIGR01777 family protein</fullName>
    </recommendedName>
</protein>
<comment type="similarity">
    <text evidence="1">Belongs to the NAD(P)-dependent epimerase/dehydratase family. SDR39U1 subfamily.</text>
</comment>
<dbReference type="NCBIfam" id="TIGR01777">
    <property type="entry name" value="yfcH"/>
    <property type="match status" value="1"/>
</dbReference>
<evidence type="ECO:0000256" key="1">
    <source>
        <dbReference type="ARBA" id="ARBA00009353"/>
    </source>
</evidence>
<dbReference type="PANTHER" id="PTHR11092:SF0">
    <property type="entry name" value="EPIMERASE FAMILY PROTEIN SDR39U1"/>
    <property type="match status" value="1"/>
</dbReference>
<evidence type="ECO:0000313" key="4">
    <source>
        <dbReference type="EMBL" id="RAJ13222.1"/>
    </source>
</evidence>
<gene>
    <name evidence="4" type="ORF">LY08_02122</name>
</gene>
<evidence type="ECO:0000313" key="5">
    <source>
        <dbReference type="Proteomes" id="UP000248703"/>
    </source>
</evidence>
<dbReference type="OrthoDB" id="9801773at2"/>
<feature type="domain" description="DUF1731" evidence="3">
    <location>
        <begin position="253"/>
        <end position="298"/>
    </location>
</feature>
<evidence type="ECO:0008006" key="6">
    <source>
        <dbReference type="Google" id="ProtNLM"/>
    </source>
</evidence>